<protein>
    <submittedName>
        <fullName evidence="2">Uncharacterized protein</fullName>
    </submittedName>
</protein>
<dbReference type="Proteomes" id="UP001217500">
    <property type="component" value="Chromosome"/>
</dbReference>
<keyword evidence="3" id="KW-1185">Reference proteome</keyword>
<evidence type="ECO:0000256" key="1">
    <source>
        <dbReference type="SAM" id="SignalP"/>
    </source>
</evidence>
<feature type="signal peptide" evidence="1">
    <location>
        <begin position="1"/>
        <end position="22"/>
    </location>
</feature>
<dbReference type="AlphaFoldDB" id="A0AAF0BGD9"/>
<evidence type="ECO:0000313" key="3">
    <source>
        <dbReference type="Proteomes" id="UP001217500"/>
    </source>
</evidence>
<dbReference type="EMBL" id="CP116805">
    <property type="protein sequence ID" value="WCL53383.1"/>
    <property type="molecule type" value="Genomic_DNA"/>
</dbReference>
<keyword evidence="1" id="KW-0732">Signal</keyword>
<accession>A0AAF0BGD9</accession>
<gene>
    <name evidence="2" type="ORF">PH603_12625</name>
</gene>
<name>A0AAF0BGD9_9PROT</name>
<dbReference type="KEGG" id="gso:PH603_12625"/>
<feature type="chain" id="PRO_5042295155" evidence="1">
    <location>
        <begin position="23"/>
        <end position="219"/>
    </location>
</feature>
<evidence type="ECO:0000313" key="2">
    <source>
        <dbReference type="EMBL" id="WCL53383.1"/>
    </source>
</evidence>
<proteinExistence type="predicted"/>
<reference evidence="2" key="1">
    <citation type="submission" date="2023-01" db="EMBL/GenBank/DDBJ databases">
        <title>The genome sequence of Kordiimonadaceae bacterium 6D33.</title>
        <authorList>
            <person name="Liu Y."/>
        </authorList>
    </citation>
    <scope>NUCLEOTIDE SEQUENCE</scope>
    <source>
        <strain evidence="2">6D33</strain>
    </source>
</reference>
<sequence>MKRTYSIAVAFGCAVASLGALPVVTPAAVAQAVSESMEERQLQAQIIALAQAGNTAGIQQLVGIKLAQGKGAMVAKVAKSIAAMGQSLASSDTQSSAALINVALTLANNPAVAAADNTLVDAVGEAAANAAYAMTATDPASSANIQSFVASINNGPLQMAYMNANVGGGSNTQTVQTAQNTQQATQQNTTTVVRVVPQPVTPEVPVIVEPNPDQSGSPT</sequence>
<dbReference type="RefSeq" id="WP_289502895.1">
    <property type="nucleotide sequence ID" value="NZ_CP116805.1"/>
</dbReference>
<organism evidence="2 3">
    <name type="scientific">Gimibacter soli</name>
    <dbReference type="NCBI Taxonomy" id="3024400"/>
    <lineage>
        <taxon>Bacteria</taxon>
        <taxon>Pseudomonadati</taxon>
        <taxon>Pseudomonadota</taxon>
        <taxon>Alphaproteobacteria</taxon>
        <taxon>Kordiimonadales</taxon>
        <taxon>Temperatibacteraceae</taxon>
        <taxon>Gimibacter</taxon>
    </lineage>
</organism>